<dbReference type="PANTHER" id="PTHR31969">
    <property type="entry name" value="GEM-LIKE PROTEIN 2"/>
    <property type="match status" value="1"/>
</dbReference>
<accession>A0A9Q1GLG6</accession>
<evidence type="ECO:0000313" key="3">
    <source>
        <dbReference type="EMBL" id="KAJ8422891.1"/>
    </source>
</evidence>
<dbReference type="InterPro" id="IPR011993">
    <property type="entry name" value="PH-like_dom_sf"/>
</dbReference>
<evidence type="ECO:0000256" key="1">
    <source>
        <dbReference type="ARBA" id="ARBA00009414"/>
    </source>
</evidence>
<dbReference type="EMBL" id="JAKOGI010002115">
    <property type="protein sequence ID" value="KAJ8422891.1"/>
    <property type="molecule type" value="Genomic_DNA"/>
</dbReference>
<name>A0A9Q1GLG6_9CARY</name>
<dbReference type="OrthoDB" id="1736712at2759"/>
<evidence type="ECO:0000313" key="4">
    <source>
        <dbReference type="Proteomes" id="UP001153076"/>
    </source>
</evidence>
<dbReference type="SMART" id="SM00568">
    <property type="entry name" value="GRAM"/>
    <property type="match status" value="1"/>
</dbReference>
<organism evidence="3 4">
    <name type="scientific">Carnegiea gigantea</name>
    <dbReference type="NCBI Taxonomy" id="171969"/>
    <lineage>
        <taxon>Eukaryota</taxon>
        <taxon>Viridiplantae</taxon>
        <taxon>Streptophyta</taxon>
        <taxon>Embryophyta</taxon>
        <taxon>Tracheophyta</taxon>
        <taxon>Spermatophyta</taxon>
        <taxon>Magnoliopsida</taxon>
        <taxon>eudicotyledons</taxon>
        <taxon>Gunneridae</taxon>
        <taxon>Pentapetalae</taxon>
        <taxon>Caryophyllales</taxon>
        <taxon>Cactineae</taxon>
        <taxon>Cactaceae</taxon>
        <taxon>Cactoideae</taxon>
        <taxon>Echinocereeae</taxon>
        <taxon>Carnegiea</taxon>
    </lineage>
</organism>
<gene>
    <name evidence="3" type="ORF">Cgig2_026779</name>
</gene>
<protein>
    <recommendedName>
        <fullName evidence="2">GRAM domain-containing protein</fullName>
    </recommendedName>
</protein>
<dbReference type="Proteomes" id="UP001153076">
    <property type="component" value="Unassembled WGS sequence"/>
</dbReference>
<evidence type="ECO:0000259" key="2">
    <source>
        <dbReference type="SMART" id="SM00568"/>
    </source>
</evidence>
<sequence length="385" mass="42658">MVLSTESPLPCSCEVNDPSTWVNGPGSTLRFMFIGCLHAVMESPFPGLLGVAKSRVLWKPLNHHCLSSAKRFKATSQDFTFKYMSCQISGHFHKVRKIPAKLLTGPSNHQIASSNLEQSQSEGSSHTFAKVKGRMSLGAKLLQVGRTEVSQVVGPIAGVLFISIDKLAFCGDKSIVKLTSRTGDLVRFPCKVVIPLSEIQKVSQGWNVKKASQKYLQVVTMDDFEFWFMGFLSIQLNKQQKASAWRSLTWKWALNYSVHTMNLNMRLLPGPLTHVDGSLTSNEQGKVDSVLSTINKLARRKLTIGAAILLEEDLLKTSKCCLYTTGGPIAGRLFICTKRMAFCSNEPIAKFAYPSGESVTFYYKVAIPLRKVKRANQSENVEKPS</sequence>
<dbReference type="InterPro" id="IPR037848">
    <property type="entry name" value="GEM-like"/>
</dbReference>
<dbReference type="Pfam" id="PF02893">
    <property type="entry name" value="GRAM"/>
    <property type="match status" value="1"/>
</dbReference>
<dbReference type="Gene3D" id="2.30.29.30">
    <property type="entry name" value="Pleckstrin-homology domain (PH domain)/Phosphotyrosine-binding domain (PTB)"/>
    <property type="match status" value="2"/>
</dbReference>
<feature type="domain" description="GRAM" evidence="2">
    <location>
        <begin position="300"/>
        <end position="379"/>
    </location>
</feature>
<reference evidence="3" key="1">
    <citation type="submission" date="2022-04" db="EMBL/GenBank/DDBJ databases">
        <title>Carnegiea gigantea Genome sequencing and assembly v2.</title>
        <authorList>
            <person name="Copetti D."/>
            <person name="Sanderson M.J."/>
            <person name="Burquez A."/>
            <person name="Wojciechowski M.F."/>
        </authorList>
    </citation>
    <scope>NUCLEOTIDE SEQUENCE</scope>
    <source>
        <strain evidence="3">SGP5-SGP5p</strain>
        <tissue evidence="3">Aerial part</tissue>
    </source>
</reference>
<dbReference type="AlphaFoldDB" id="A0A9Q1GLG6"/>
<keyword evidence="4" id="KW-1185">Reference proteome</keyword>
<proteinExistence type="inferred from homology"/>
<dbReference type="InterPro" id="IPR004182">
    <property type="entry name" value="GRAM"/>
</dbReference>
<comment type="similarity">
    <text evidence="1">Belongs to the GEM family.</text>
</comment>
<comment type="caution">
    <text evidence="3">The sequence shown here is derived from an EMBL/GenBank/DDBJ whole genome shotgun (WGS) entry which is preliminary data.</text>
</comment>